<sequence>MRGPATTSMLVVVSLAAFFVEVSNSLLLQPPATSRQSSINRNSNVILEQSSFTYSELQQSQSNNDKVREFQEIKKNVVQFLSKREYDGAKEMIRAMTEYLQEEDGLPAEDMKELSQVVDGTFHVFFDRAFAPPYRGRAASDRVSLGASLIQLQLSSESLCEPYNQIPRRTLLSGLKALTGVKESSQTTHDLRSANAAFRVLQRLVTGVGVRHGDKKNGKLHESDFNRVLNAYAINGDMTMAHKVVALQERTPNAPSLSAVAYSILLKGYGRLRDINSIEMLLNRANACGVQADIIMLNSLIDAYVNCNDLVTAQRIFGALRDPQKRGELSPDHQKLLDMEPAPLPNQRTYNIVLKGLAKNGKLQDALRLTEEIREHGFWDHVTTNTLVQAAVKARDYEFAEELLKKYTEAPSKMSKGRHQNADAYTTLIDAYSKNGDVKKAALILKLMGARDLKPNEFAFTPVIGALGRKGNVDKARGIMSYMRRQGLKVNTVTYNALISGLVHRRNDLNHIEFNANIDHSLGLLKEMMGKGVRPNANTMAVILGAFGECEEPRVAEAMTLIETLHADRVVSLRNIKVATSIIQLQSAAGDLRGALKAFEGIQKPDVTAINALLHACTLCQNDSMARKTFKYYFSEKSRRQVPDVTSFSSIITCLLQKNSLKGSMAAQKLYENMKYKRRIVPDKALVDIILKTLVEHSRTRSIHPQEVRFIAGVLRDAEKMEWAEGQLEKRKMSIQVVMSGRMADTWEEEASLFGLNDSVDREDDIFKEHGWNQVDSGFQLWGKRQAMVDDVFLRSKGWNSVDSGFRII</sequence>
<comment type="caution">
    <text evidence="4">The sequence shown here is derived from an EMBL/GenBank/DDBJ whole genome shotgun (WGS) entry which is preliminary data.</text>
</comment>
<feature type="signal peptide" evidence="3">
    <location>
        <begin position="1"/>
        <end position="25"/>
    </location>
</feature>
<dbReference type="Pfam" id="PF13812">
    <property type="entry name" value="PPR_3"/>
    <property type="match status" value="1"/>
</dbReference>
<keyword evidence="5" id="KW-1185">Reference proteome</keyword>
<dbReference type="Pfam" id="PF12854">
    <property type="entry name" value="PPR_1"/>
    <property type="match status" value="1"/>
</dbReference>
<dbReference type="Gene3D" id="1.25.40.10">
    <property type="entry name" value="Tetratricopeptide repeat domain"/>
    <property type="match status" value="4"/>
</dbReference>
<dbReference type="InterPro" id="IPR011990">
    <property type="entry name" value="TPR-like_helical_dom_sf"/>
</dbReference>
<name>A0AAD2G7C1_9STRA</name>
<feature type="repeat" description="PPR" evidence="2">
    <location>
        <begin position="421"/>
        <end position="455"/>
    </location>
</feature>
<gene>
    <name evidence="4" type="ORF">CYCCA115_LOCUS20570</name>
</gene>
<evidence type="ECO:0008006" key="6">
    <source>
        <dbReference type="Google" id="ProtNLM"/>
    </source>
</evidence>
<evidence type="ECO:0000313" key="4">
    <source>
        <dbReference type="EMBL" id="CAJ1964313.1"/>
    </source>
</evidence>
<dbReference type="PROSITE" id="PS51375">
    <property type="entry name" value="PPR"/>
    <property type="match status" value="3"/>
</dbReference>
<organism evidence="4 5">
    <name type="scientific">Cylindrotheca closterium</name>
    <dbReference type="NCBI Taxonomy" id="2856"/>
    <lineage>
        <taxon>Eukaryota</taxon>
        <taxon>Sar</taxon>
        <taxon>Stramenopiles</taxon>
        <taxon>Ochrophyta</taxon>
        <taxon>Bacillariophyta</taxon>
        <taxon>Bacillariophyceae</taxon>
        <taxon>Bacillariophycidae</taxon>
        <taxon>Bacillariales</taxon>
        <taxon>Bacillariaceae</taxon>
        <taxon>Cylindrotheca</taxon>
    </lineage>
</organism>
<dbReference type="InterPro" id="IPR002885">
    <property type="entry name" value="PPR_rpt"/>
</dbReference>
<dbReference type="NCBIfam" id="TIGR00756">
    <property type="entry name" value="PPR"/>
    <property type="match status" value="3"/>
</dbReference>
<evidence type="ECO:0000256" key="3">
    <source>
        <dbReference type="SAM" id="SignalP"/>
    </source>
</evidence>
<protein>
    <recommendedName>
        <fullName evidence="6">Pentacotripeptide-repeat region of PRORP domain-containing protein</fullName>
    </recommendedName>
</protein>
<dbReference type="PANTHER" id="PTHR47447:SF17">
    <property type="entry name" value="OS12G0638900 PROTEIN"/>
    <property type="match status" value="1"/>
</dbReference>
<dbReference type="SUPFAM" id="SSF48452">
    <property type="entry name" value="TPR-like"/>
    <property type="match status" value="1"/>
</dbReference>
<dbReference type="Proteomes" id="UP001295423">
    <property type="component" value="Unassembled WGS sequence"/>
</dbReference>
<evidence type="ECO:0000313" key="5">
    <source>
        <dbReference type="Proteomes" id="UP001295423"/>
    </source>
</evidence>
<keyword evidence="3" id="KW-0732">Signal</keyword>
<dbReference type="Pfam" id="PF01535">
    <property type="entry name" value="PPR"/>
    <property type="match status" value="2"/>
</dbReference>
<feature type="chain" id="PRO_5042169875" description="Pentacotripeptide-repeat region of PRORP domain-containing protein" evidence="3">
    <location>
        <begin position="26"/>
        <end position="809"/>
    </location>
</feature>
<feature type="repeat" description="PPR" evidence="2">
    <location>
        <begin position="346"/>
        <end position="380"/>
    </location>
</feature>
<evidence type="ECO:0000256" key="1">
    <source>
        <dbReference type="ARBA" id="ARBA00022737"/>
    </source>
</evidence>
<dbReference type="EMBL" id="CAKOGP040002180">
    <property type="protein sequence ID" value="CAJ1964313.1"/>
    <property type="molecule type" value="Genomic_DNA"/>
</dbReference>
<proteinExistence type="predicted"/>
<dbReference type="AlphaFoldDB" id="A0AAD2G7C1"/>
<dbReference type="Pfam" id="PF13041">
    <property type="entry name" value="PPR_2"/>
    <property type="match status" value="1"/>
</dbReference>
<dbReference type="PANTHER" id="PTHR47447">
    <property type="entry name" value="OS03G0856100 PROTEIN"/>
    <property type="match status" value="1"/>
</dbReference>
<accession>A0AAD2G7C1</accession>
<reference evidence="4" key="1">
    <citation type="submission" date="2023-08" db="EMBL/GenBank/DDBJ databases">
        <authorList>
            <person name="Audoor S."/>
            <person name="Bilcke G."/>
        </authorList>
    </citation>
    <scope>NUCLEOTIDE SEQUENCE</scope>
</reference>
<keyword evidence="1" id="KW-0677">Repeat</keyword>
<evidence type="ECO:0000256" key="2">
    <source>
        <dbReference type="PROSITE-ProRule" id="PRU00708"/>
    </source>
</evidence>
<feature type="repeat" description="PPR" evidence="2">
    <location>
        <begin position="456"/>
        <end position="490"/>
    </location>
</feature>